<keyword evidence="2" id="KW-1185">Reference proteome</keyword>
<sequence>MLANPVTPLLLGLLLVGYRAAGMLSPLSRRRREARAVQRLVLREINEGKRSFDDPDVRDLLTWCRTRLV</sequence>
<organism evidence="1 2">
    <name type="scientific">Spongisporangium articulatum</name>
    <dbReference type="NCBI Taxonomy" id="3362603"/>
    <lineage>
        <taxon>Bacteria</taxon>
        <taxon>Bacillati</taxon>
        <taxon>Actinomycetota</taxon>
        <taxon>Actinomycetes</taxon>
        <taxon>Kineosporiales</taxon>
        <taxon>Kineosporiaceae</taxon>
        <taxon>Spongisporangium</taxon>
    </lineage>
</organism>
<evidence type="ECO:0000313" key="1">
    <source>
        <dbReference type="EMBL" id="MFI7587853.1"/>
    </source>
</evidence>
<accession>A0ABW8AP19</accession>
<proteinExistence type="predicted"/>
<gene>
    <name evidence="1" type="ORF">ACIB24_12335</name>
</gene>
<dbReference type="Proteomes" id="UP001612915">
    <property type="component" value="Unassembled WGS sequence"/>
</dbReference>
<dbReference type="EMBL" id="JBITLV010000003">
    <property type="protein sequence ID" value="MFI7587853.1"/>
    <property type="molecule type" value="Genomic_DNA"/>
</dbReference>
<name>A0ABW8AP19_9ACTN</name>
<evidence type="ECO:0000313" key="2">
    <source>
        <dbReference type="Proteomes" id="UP001612915"/>
    </source>
</evidence>
<protein>
    <submittedName>
        <fullName evidence="1">Uncharacterized protein</fullName>
    </submittedName>
</protein>
<dbReference type="RefSeq" id="WP_398280300.1">
    <property type="nucleotide sequence ID" value="NZ_JBITLV010000003.1"/>
</dbReference>
<comment type="caution">
    <text evidence="1">The sequence shown here is derived from an EMBL/GenBank/DDBJ whole genome shotgun (WGS) entry which is preliminary data.</text>
</comment>
<reference evidence="1 2" key="1">
    <citation type="submission" date="2024-10" db="EMBL/GenBank/DDBJ databases">
        <title>The Natural Products Discovery Center: Release of the First 8490 Sequenced Strains for Exploring Actinobacteria Biosynthetic Diversity.</title>
        <authorList>
            <person name="Kalkreuter E."/>
            <person name="Kautsar S.A."/>
            <person name="Yang D."/>
            <person name="Bader C.D."/>
            <person name="Teijaro C.N."/>
            <person name="Fluegel L."/>
            <person name="Davis C.M."/>
            <person name="Simpson J.R."/>
            <person name="Lauterbach L."/>
            <person name="Steele A.D."/>
            <person name="Gui C."/>
            <person name="Meng S."/>
            <person name="Li G."/>
            <person name="Viehrig K."/>
            <person name="Ye F."/>
            <person name="Su P."/>
            <person name="Kiefer A.F."/>
            <person name="Nichols A."/>
            <person name="Cepeda A.J."/>
            <person name="Yan W."/>
            <person name="Fan B."/>
            <person name="Jiang Y."/>
            <person name="Adhikari A."/>
            <person name="Zheng C.-J."/>
            <person name="Schuster L."/>
            <person name="Cowan T.M."/>
            <person name="Smanski M.J."/>
            <person name="Chevrette M.G."/>
            <person name="De Carvalho L.P.S."/>
            <person name="Shen B."/>
        </authorList>
    </citation>
    <scope>NUCLEOTIDE SEQUENCE [LARGE SCALE GENOMIC DNA]</scope>
    <source>
        <strain evidence="1 2">NPDC049639</strain>
    </source>
</reference>